<dbReference type="CDD" id="cd07197">
    <property type="entry name" value="nitrilase"/>
    <property type="match status" value="1"/>
</dbReference>
<dbReference type="InterPro" id="IPR003010">
    <property type="entry name" value="C-N_Hydrolase"/>
</dbReference>
<dbReference type="RefSeq" id="WP_155667243.1">
    <property type="nucleotide sequence ID" value="NZ_WOCA01000002.1"/>
</dbReference>
<proteinExistence type="predicted"/>
<feature type="domain" description="CN hydrolase" evidence="2">
    <location>
        <begin position="1"/>
        <end position="236"/>
    </location>
</feature>
<accession>A0A6N8FJI0</accession>
<dbReference type="Pfam" id="PF00795">
    <property type="entry name" value="CN_hydrolase"/>
    <property type="match status" value="1"/>
</dbReference>
<dbReference type="InterPro" id="IPR050345">
    <property type="entry name" value="Aliph_Amidase/BUP"/>
</dbReference>
<comment type="caution">
    <text evidence="3">The sequence shown here is derived from an EMBL/GenBank/DDBJ whole genome shotgun (WGS) entry which is preliminary data.</text>
</comment>
<dbReference type="InterPro" id="IPR036526">
    <property type="entry name" value="C-N_Hydrolase_sf"/>
</dbReference>
<evidence type="ECO:0000259" key="2">
    <source>
        <dbReference type="PROSITE" id="PS50263"/>
    </source>
</evidence>
<keyword evidence="1 3" id="KW-0378">Hydrolase</keyword>
<protein>
    <submittedName>
        <fullName evidence="3">Carbon-nitrogen hydrolase family protein</fullName>
    </submittedName>
</protein>
<reference evidence="3 4" key="1">
    <citation type="submission" date="2019-11" db="EMBL/GenBank/DDBJ databases">
        <authorList>
            <person name="Li X."/>
        </authorList>
    </citation>
    <scope>NUCLEOTIDE SEQUENCE [LARGE SCALE GENOMIC DNA]</scope>
    <source>
        <strain evidence="3 4">L9</strain>
    </source>
</reference>
<gene>
    <name evidence="3" type="ORF">GMD78_03670</name>
</gene>
<keyword evidence="4" id="KW-1185">Reference proteome</keyword>
<evidence type="ECO:0000256" key="1">
    <source>
        <dbReference type="ARBA" id="ARBA00022801"/>
    </source>
</evidence>
<dbReference type="PANTHER" id="PTHR43674:SF2">
    <property type="entry name" value="BETA-UREIDOPROPIONASE"/>
    <property type="match status" value="1"/>
</dbReference>
<evidence type="ECO:0000313" key="4">
    <source>
        <dbReference type="Proteomes" id="UP000469125"/>
    </source>
</evidence>
<dbReference type="Gene3D" id="3.60.110.10">
    <property type="entry name" value="Carbon-nitrogen hydrolase"/>
    <property type="match status" value="1"/>
</dbReference>
<dbReference type="PANTHER" id="PTHR43674">
    <property type="entry name" value="NITRILASE C965.09-RELATED"/>
    <property type="match status" value="1"/>
</dbReference>
<name>A0A6N8FJI0_9BACI</name>
<dbReference type="AlphaFoldDB" id="A0A6N8FJI0"/>
<organism evidence="3 4">
    <name type="scientific">Ornithinibacillus caprae</name>
    <dbReference type="NCBI Taxonomy" id="2678566"/>
    <lineage>
        <taxon>Bacteria</taxon>
        <taxon>Bacillati</taxon>
        <taxon>Bacillota</taxon>
        <taxon>Bacilli</taxon>
        <taxon>Bacillales</taxon>
        <taxon>Bacillaceae</taxon>
        <taxon>Ornithinibacillus</taxon>
    </lineage>
</organism>
<dbReference type="EMBL" id="WOCA01000002">
    <property type="protein sequence ID" value="MUK87498.1"/>
    <property type="molecule type" value="Genomic_DNA"/>
</dbReference>
<dbReference type="GO" id="GO:0016811">
    <property type="term" value="F:hydrolase activity, acting on carbon-nitrogen (but not peptide) bonds, in linear amides"/>
    <property type="evidence" value="ECO:0007669"/>
    <property type="project" value="UniProtKB-ARBA"/>
</dbReference>
<sequence>MRVTIGQFDPVLGDKAENIVRMIRIMEQASEASADIVIFPELSLTGYFIQDVDAKLAEPINGVSIQSIQEKSRSLRLHTILPWPELAEDGSVYNSACLISDMGEMIGTYRKVHLYETEKEVFTAGNEFNVFETKIGRIGLMICFDLDFPESTRILNLKGADIVLSPTNNMVPYQRYHEAYVRSRSMENELPIVSCNRIGNERDLTFFGESTAYDAYGNQLIKLDSKETIQTAEIPINQQRDPNLQYKENRIPKIYEQLTNLQ</sequence>
<dbReference type="Proteomes" id="UP000469125">
    <property type="component" value="Unassembled WGS sequence"/>
</dbReference>
<evidence type="ECO:0000313" key="3">
    <source>
        <dbReference type="EMBL" id="MUK87498.1"/>
    </source>
</evidence>
<dbReference type="PROSITE" id="PS50263">
    <property type="entry name" value="CN_HYDROLASE"/>
    <property type="match status" value="1"/>
</dbReference>
<dbReference type="SUPFAM" id="SSF56317">
    <property type="entry name" value="Carbon-nitrogen hydrolase"/>
    <property type="match status" value="1"/>
</dbReference>